<feature type="region of interest" description="Disordered" evidence="1">
    <location>
        <begin position="129"/>
        <end position="163"/>
    </location>
</feature>
<reference evidence="2" key="1">
    <citation type="journal article" date="2011" name="PLoS Biol.">
        <title>Gene gain and loss during evolution of obligate parasitism in the white rust pathogen of Arabidopsis thaliana.</title>
        <authorList>
            <person name="Kemen E."/>
            <person name="Gardiner A."/>
            <person name="Schultz-Larsen T."/>
            <person name="Kemen A.C."/>
            <person name="Balmuth A.L."/>
            <person name="Robert-Seilaniantz A."/>
            <person name="Bailey K."/>
            <person name="Holub E."/>
            <person name="Studholme D.J."/>
            <person name="Maclean D."/>
            <person name="Jones J.D."/>
        </authorList>
    </citation>
    <scope>NUCLEOTIDE SEQUENCE</scope>
</reference>
<evidence type="ECO:0000256" key="1">
    <source>
        <dbReference type="SAM" id="MobiDB-lite"/>
    </source>
</evidence>
<feature type="compositionally biased region" description="Polar residues" evidence="1">
    <location>
        <begin position="129"/>
        <end position="142"/>
    </location>
</feature>
<evidence type="ECO:0000313" key="2">
    <source>
        <dbReference type="EMBL" id="CCA18589.1"/>
    </source>
</evidence>
<name>F0WBR2_9STRA</name>
<accession>F0WBR2</accession>
<dbReference type="EMBL" id="FR824142">
    <property type="protein sequence ID" value="CCA20546.1"/>
    <property type="molecule type" value="Genomic_DNA"/>
</dbReference>
<organism evidence="2">
    <name type="scientific">Albugo laibachii Nc14</name>
    <dbReference type="NCBI Taxonomy" id="890382"/>
    <lineage>
        <taxon>Eukaryota</taxon>
        <taxon>Sar</taxon>
        <taxon>Stramenopiles</taxon>
        <taxon>Oomycota</taxon>
        <taxon>Peronosporomycetes</taxon>
        <taxon>Albuginales</taxon>
        <taxon>Albuginaceae</taxon>
        <taxon>Albugo</taxon>
    </lineage>
</organism>
<reference evidence="2" key="2">
    <citation type="submission" date="2011-02" db="EMBL/GenBank/DDBJ databases">
        <authorList>
            <person name="MacLean D."/>
        </authorList>
    </citation>
    <scope>NUCLEOTIDE SEQUENCE</scope>
</reference>
<proteinExistence type="predicted"/>
<protein>
    <submittedName>
        <fullName evidence="2">AlNc14C53G4103 protein</fullName>
    </submittedName>
    <submittedName>
        <fullName evidence="3">AlNc14C97G5906 protein</fullName>
    </submittedName>
</protein>
<dbReference type="EMBL" id="FR824098">
    <property type="protein sequence ID" value="CCA18589.1"/>
    <property type="molecule type" value="Genomic_DNA"/>
</dbReference>
<dbReference type="AlphaFoldDB" id="F0WBR2"/>
<feature type="compositionally biased region" description="Basic residues" evidence="1">
    <location>
        <begin position="144"/>
        <end position="154"/>
    </location>
</feature>
<gene>
    <name evidence="2" type="primary">AlNc14C53G4103</name>
    <name evidence="3" type="synonym">AlNc14C97G5906</name>
    <name evidence="2" type="ORF">ALNC14_047320</name>
    <name evidence="3" type="ORF">ALNC14_066890</name>
</gene>
<sequence length="203" mass="22776">MDIQKEDDYVEEADNSYEEDYEIDGQSEQKLYGETSIAGLTLNQYLHVAHDGVSIRFTDKHTESSSQFLKKAHKKSLGARTNGHLQMTTLVKQKVLPGKDVYPSLSEIVRKSTKKTRENTGALAQSEFVSKSSTKNLMAPTSKQRYKGRQRRGKTNSNRGSDVEIVAQTSKIVDNTFPKLTYSPSMQSVLNPEMEIASKLPLL</sequence>
<dbReference type="HOGENOM" id="CLU_1351023_0_0_1"/>
<evidence type="ECO:0000313" key="3">
    <source>
        <dbReference type="EMBL" id="CCA20546.1"/>
    </source>
</evidence>